<protein>
    <submittedName>
        <fullName evidence="15">Peptidase</fullName>
    </submittedName>
</protein>
<gene>
    <name evidence="15" type="ORF">Sru01_67060</name>
</gene>
<dbReference type="GO" id="GO:0005975">
    <property type="term" value="P:carbohydrate metabolic process"/>
    <property type="evidence" value="ECO:0007669"/>
    <property type="project" value="UniProtKB-ARBA"/>
</dbReference>
<evidence type="ECO:0000256" key="10">
    <source>
        <dbReference type="RuleBase" id="RU003355"/>
    </source>
</evidence>
<dbReference type="GO" id="GO:0006508">
    <property type="term" value="P:proteolysis"/>
    <property type="evidence" value="ECO:0007669"/>
    <property type="project" value="UniProtKB-KW"/>
</dbReference>
<name>A0A919R970_9ACTN</name>
<dbReference type="InterPro" id="IPR036852">
    <property type="entry name" value="Peptidase_S8/S53_dom_sf"/>
</dbReference>
<reference evidence="15" key="1">
    <citation type="submission" date="2021-01" db="EMBL/GenBank/DDBJ databases">
        <title>Whole genome shotgun sequence of Sphaerisporangium rufum NBRC 109079.</title>
        <authorList>
            <person name="Komaki H."/>
            <person name="Tamura T."/>
        </authorList>
    </citation>
    <scope>NUCLEOTIDE SEQUENCE</scope>
    <source>
        <strain evidence="15">NBRC 109079</strain>
    </source>
</reference>
<evidence type="ECO:0000256" key="12">
    <source>
        <dbReference type="SAM" id="SignalP"/>
    </source>
</evidence>
<dbReference type="InterPro" id="IPR015500">
    <property type="entry name" value="Peptidase_S8_subtilisin-rel"/>
</dbReference>
<dbReference type="InterPro" id="IPR023828">
    <property type="entry name" value="Peptidase_S8_Ser-AS"/>
</dbReference>
<keyword evidence="7 9" id="KW-0720">Serine protease</keyword>
<dbReference type="InterPro" id="IPR000209">
    <property type="entry name" value="Peptidase_S8/S53_dom"/>
</dbReference>
<dbReference type="Pfam" id="PF02225">
    <property type="entry name" value="PA"/>
    <property type="match status" value="1"/>
</dbReference>
<dbReference type="InterPro" id="IPR046450">
    <property type="entry name" value="PA_dom_sf"/>
</dbReference>
<dbReference type="PROSITE" id="PS00138">
    <property type="entry name" value="SUBTILASE_SER"/>
    <property type="match status" value="1"/>
</dbReference>
<accession>A0A919R970</accession>
<dbReference type="InterPro" id="IPR013783">
    <property type="entry name" value="Ig-like_fold"/>
</dbReference>
<evidence type="ECO:0000259" key="13">
    <source>
        <dbReference type="Pfam" id="PF00082"/>
    </source>
</evidence>
<feature type="active site" description="Charge relay system" evidence="8 9">
    <location>
        <position position="289"/>
    </location>
</feature>
<dbReference type="InterPro" id="IPR050131">
    <property type="entry name" value="Peptidase_S8_subtilisin-like"/>
</dbReference>
<dbReference type="InterPro" id="IPR023827">
    <property type="entry name" value="Peptidase_S8_Asp-AS"/>
</dbReference>
<dbReference type="InterPro" id="IPR022398">
    <property type="entry name" value="Peptidase_S8_His-AS"/>
</dbReference>
<keyword evidence="5 12" id="KW-0732">Signal</keyword>
<comment type="similarity">
    <text evidence="1 9 10">Belongs to the peptidase S8 family.</text>
</comment>
<evidence type="ECO:0000256" key="7">
    <source>
        <dbReference type="ARBA" id="ARBA00022825"/>
    </source>
</evidence>
<feature type="chain" id="PRO_5038624539" evidence="12">
    <location>
        <begin position="26"/>
        <end position="1291"/>
    </location>
</feature>
<dbReference type="RefSeq" id="WP_239138012.1">
    <property type="nucleotide sequence ID" value="NZ_BOOU01000108.1"/>
</dbReference>
<evidence type="ECO:0000256" key="9">
    <source>
        <dbReference type="PROSITE-ProRule" id="PRU01240"/>
    </source>
</evidence>
<keyword evidence="3" id="KW-0964">Secreted</keyword>
<evidence type="ECO:0000256" key="4">
    <source>
        <dbReference type="ARBA" id="ARBA00022670"/>
    </source>
</evidence>
<evidence type="ECO:0000256" key="11">
    <source>
        <dbReference type="SAM" id="MobiDB-lite"/>
    </source>
</evidence>
<dbReference type="Gene3D" id="2.60.40.10">
    <property type="entry name" value="Immunoglobulins"/>
    <property type="match status" value="1"/>
</dbReference>
<dbReference type="PRINTS" id="PR00723">
    <property type="entry name" value="SUBTILISIN"/>
</dbReference>
<dbReference type="PROSITE" id="PS51892">
    <property type="entry name" value="SUBTILASE"/>
    <property type="match status" value="1"/>
</dbReference>
<feature type="compositionally biased region" description="Low complexity" evidence="11">
    <location>
        <begin position="24"/>
        <end position="34"/>
    </location>
</feature>
<feature type="region of interest" description="Disordered" evidence="11">
    <location>
        <begin position="24"/>
        <end position="45"/>
    </location>
</feature>
<proteinExistence type="inferred from homology"/>
<evidence type="ECO:0000313" key="15">
    <source>
        <dbReference type="EMBL" id="GII81724.1"/>
    </source>
</evidence>
<keyword evidence="6 9" id="KW-0378">Hydrolase</keyword>
<evidence type="ECO:0000259" key="14">
    <source>
        <dbReference type="Pfam" id="PF02225"/>
    </source>
</evidence>
<evidence type="ECO:0000256" key="6">
    <source>
        <dbReference type="ARBA" id="ARBA00022801"/>
    </source>
</evidence>
<dbReference type="GO" id="GO:0004252">
    <property type="term" value="F:serine-type endopeptidase activity"/>
    <property type="evidence" value="ECO:0007669"/>
    <property type="project" value="UniProtKB-UniRule"/>
</dbReference>
<dbReference type="InterPro" id="IPR003137">
    <property type="entry name" value="PA_domain"/>
</dbReference>
<dbReference type="PROSITE" id="PS00137">
    <property type="entry name" value="SUBTILASE_HIS"/>
    <property type="match status" value="1"/>
</dbReference>
<dbReference type="PANTHER" id="PTHR43806:SF65">
    <property type="entry name" value="SERINE PROTEASE APRX"/>
    <property type="match status" value="1"/>
</dbReference>
<feature type="active site" description="Charge relay system" evidence="8 9">
    <location>
        <position position="463"/>
    </location>
</feature>
<feature type="signal peptide" evidence="12">
    <location>
        <begin position="1"/>
        <end position="25"/>
    </location>
</feature>
<sequence length="1291" mass="135343">MPRWMAVAVAAAALGGAGVTAPATAAHADTGPAGRSAPATPAPRGLAATPADTFDITLVTGDRVRVTALPGGRRTATVTPAPRRNGRVPAFQTLNTGHGMSVIPDDVAALVPHHLDSALFDLTALAEQGGADSARGTIPLIVTGAASTASTTSTTSGAPPAIPAARPTRRLESIGGAAVTVDKAHATELGAALATLARAETRRDRSPTAAGPLAGVGKIWLDRRVRAVLDHSVPQISAPAAWAAGYDGSGTTVAVLDTGVDAAHADLAGKVADARDFTGGADPVDHFGHGTHVAGIIAGSGAASGGRLKGVAPGATLLNGKVLGDDGYGETSGIIDGLEWAVTEKRADVVNLSLGGDEPGGPLTAAVEELGGRYGTLVVAAAGNGGCDRCVAGPGDAAAALTVGAVDRDDRLAEFSSRGPILRDMSVKPDVTAPGVAIVSARAAGTSPDTPVGDSYAAMSGTSMATPHVAGAAALLRQARPGIRPAELKALVMSTADRQDGTSVDAQGTGRVNVAAALAGPVVPAAGGLHFGDVVTDGDPMTRQITYRNVTDVPVALSLTATGTLTVSPPALTVPAGGTAGVTVTLDPTRVEPGPLREELIAVPARGDSIRTLLTGRVDEPRVELRVRGIGRDGRPARGGFSALDLDRGDVTGRVLPGDPAEPCSAEPDGPGTCVLVHRGTYSVLGHLYTMPPWQESTAEDTPLHVSLVGDPQMRIDRDTEIVLDARKAVEVRVRTPDRRTKRNLGAAAQFTWYRSATKGDTPVIGGTMIMPGTQIEERLFVQPTRRVTKGEFSVATRWILDAPAVTMKAPGIELDPEYYLPAAFSDFSAEYPRLDGTRLLPAVDAGQGRPEDLKGKDLRGRLALVRRTDGLPVAEQSGNAAAAGAAMVAVYNDRPGVDPSPGGFGTRLTVPTVRLPGEQGRALLDRLRRAPVPVLAGGTVASPYLYDVLLRERGRVRDDLTYVLRDRELAREDVEFRTQLARDVTVTEGRAPFEPWDTYSFTTPRSVMKAPRTRVTYTVPDPDVRWLNGATTPEYPYNNSRPHPDTFYQELLERDFHVFRPGETRHRTWFGQPTVSGTNPRRPVTRAGDELRVSMRGFVDADRNWGDAYTTAFESGVRSSFRVYQGDTLLAETAYRPDGTVALPAERANYRMEFDVENRSPWARLSTRIGSVWTFTSERPAPGTAAVVPLLLAGYDIELDGQNRGAPAAIGLRLYRQDGSPAAGVTDVSLEVSGDDGATWRPVRRLTATGKGAYTARLDRVESGFVSLRLRAGDAGGTLTQEVIRAYATR</sequence>
<feature type="domain" description="Peptidase S8/S53" evidence="13">
    <location>
        <begin position="248"/>
        <end position="510"/>
    </location>
</feature>
<evidence type="ECO:0000256" key="3">
    <source>
        <dbReference type="ARBA" id="ARBA00022525"/>
    </source>
</evidence>
<comment type="caution">
    <text evidence="15">The sequence shown here is derived from an EMBL/GenBank/DDBJ whole genome shotgun (WGS) entry which is preliminary data.</text>
</comment>
<evidence type="ECO:0000313" key="16">
    <source>
        <dbReference type="Proteomes" id="UP000655287"/>
    </source>
</evidence>
<keyword evidence="16" id="KW-1185">Reference proteome</keyword>
<evidence type="ECO:0000256" key="2">
    <source>
        <dbReference type="ARBA" id="ARBA00022512"/>
    </source>
</evidence>
<evidence type="ECO:0000256" key="5">
    <source>
        <dbReference type="ARBA" id="ARBA00022729"/>
    </source>
</evidence>
<dbReference type="SUPFAM" id="SSF52743">
    <property type="entry name" value="Subtilisin-like"/>
    <property type="match status" value="1"/>
</dbReference>
<dbReference type="Gene3D" id="3.40.50.200">
    <property type="entry name" value="Peptidase S8/S53 domain"/>
    <property type="match status" value="1"/>
</dbReference>
<dbReference type="PANTHER" id="PTHR43806">
    <property type="entry name" value="PEPTIDASE S8"/>
    <property type="match status" value="1"/>
</dbReference>
<feature type="active site" description="Charge relay system" evidence="8 9">
    <location>
        <position position="257"/>
    </location>
</feature>
<dbReference type="Proteomes" id="UP000655287">
    <property type="component" value="Unassembled WGS sequence"/>
</dbReference>
<feature type="domain" description="PA" evidence="14">
    <location>
        <begin position="845"/>
        <end position="924"/>
    </location>
</feature>
<dbReference type="SUPFAM" id="SSF52025">
    <property type="entry name" value="PA domain"/>
    <property type="match status" value="1"/>
</dbReference>
<dbReference type="Gene3D" id="3.50.30.30">
    <property type="match status" value="1"/>
</dbReference>
<dbReference type="PROSITE" id="PS00136">
    <property type="entry name" value="SUBTILASE_ASP"/>
    <property type="match status" value="1"/>
</dbReference>
<dbReference type="EMBL" id="BOOU01000108">
    <property type="protein sequence ID" value="GII81724.1"/>
    <property type="molecule type" value="Genomic_DNA"/>
</dbReference>
<dbReference type="Pfam" id="PF00082">
    <property type="entry name" value="Peptidase_S8"/>
    <property type="match status" value="1"/>
</dbReference>
<evidence type="ECO:0000256" key="8">
    <source>
        <dbReference type="PIRSR" id="PIRSR615500-1"/>
    </source>
</evidence>
<evidence type="ECO:0000256" key="1">
    <source>
        <dbReference type="ARBA" id="ARBA00011073"/>
    </source>
</evidence>
<keyword evidence="4 9" id="KW-0645">Protease</keyword>
<dbReference type="CDD" id="cd07487">
    <property type="entry name" value="Peptidases_S8_1"/>
    <property type="match status" value="1"/>
</dbReference>
<organism evidence="15 16">
    <name type="scientific">Sphaerisporangium rufum</name>
    <dbReference type="NCBI Taxonomy" id="1381558"/>
    <lineage>
        <taxon>Bacteria</taxon>
        <taxon>Bacillati</taxon>
        <taxon>Actinomycetota</taxon>
        <taxon>Actinomycetes</taxon>
        <taxon>Streptosporangiales</taxon>
        <taxon>Streptosporangiaceae</taxon>
        <taxon>Sphaerisporangium</taxon>
    </lineage>
</organism>
<keyword evidence="2" id="KW-0134">Cell wall</keyword>